<evidence type="ECO:0000313" key="5">
    <source>
        <dbReference type="Proteomes" id="UP001344447"/>
    </source>
</evidence>
<dbReference type="GO" id="GO:0016651">
    <property type="term" value="F:oxidoreductase activity, acting on NAD(P)H"/>
    <property type="evidence" value="ECO:0007669"/>
    <property type="project" value="TreeGrafter"/>
</dbReference>
<dbReference type="CDD" id="cd05276">
    <property type="entry name" value="p53_inducible_oxidoreductase"/>
    <property type="match status" value="1"/>
</dbReference>
<dbReference type="NCBIfam" id="TIGR02824">
    <property type="entry name" value="quinone_pig3"/>
    <property type="match status" value="1"/>
</dbReference>
<dbReference type="InterPro" id="IPR011032">
    <property type="entry name" value="GroES-like_sf"/>
</dbReference>
<dbReference type="InterPro" id="IPR036291">
    <property type="entry name" value="NAD(P)-bd_dom_sf"/>
</dbReference>
<accession>A0AAN7TL89</accession>
<protein>
    <recommendedName>
        <fullName evidence="3">Enoyl reductase (ER) domain-containing protein</fullName>
    </recommendedName>
</protein>
<keyword evidence="1" id="KW-0521">NADP</keyword>
<dbReference type="PANTHER" id="PTHR48106">
    <property type="entry name" value="QUINONE OXIDOREDUCTASE PIG3-RELATED"/>
    <property type="match status" value="1"/>
</dbReference>
<proteinExistence type="predicted"/>
<dbReference type="InterPro" id="IPR013154">
    <property type="entry name" value="ADH-like_N"/>
</dbReference>
<sequence>MSMRSILIKQFGGIENLIIGSAPKPIPKNNEILVQVKSFALNRADVLQRMGRYPPPPGDSEILGLEMSGVVVEADKQDKRFKIGDKVFGLVGGGAYGEFCTIASNQAFHMPSHLTFESASAIPEAWLTAFQALHPLANFKSGNSVLIHAAASGVGTALIQLCKVDGATKIFGTVGSDEKAKFIEKLGATHSINYKTNENFLDVINDITSKKGVNNVFDYVGAKYWNQNLKSLSMDGVMIIQGFLSGSHIKDTTADITPILGKRLTIKGSTLRNRDNDYKADLVSQFSKRYLGLFESGELKPVVDKVFNYSEIKEAHEYLEANKNMGKVVIKGFSYSE</sequence>
<comment type="caution">
    <text evidence="4">The sequence shown here is derived from an EMBL/GenBank/DDBJ whole genome shotgun (WGS) entry which is preliminary data.</text>
</comment>
<dbReference type="SUPFAM" id="SSF50129">
    <property type="entry name" value="GroES-like"/>
    <property type="match status" value="1"/>
</dbReference>
<dbReference type="EMBL" id="JAVFKY010000006">
    <property type="protein sequence ID" value="KAK5574979.1"/>
    <property type="molecule type" value="Genomic_DNA"/>
</dbReference>
<dbReference type="InterPro" id="IPR013149">
    <property type="entry name" value="ADH-like_C"/>
</dbReference>
<organism evidence="4 5">
    <name type="scientific">Dictyostelium firmibasis</name>
    <dbReference type="NCBI Taxonomy" id="79012"/>
    <lineage>
        <taxon>Eukaryota</taxon>
        <taxon>Amoebozoa</taxon>
        <taxon>Evosea</taxon>
        <taxon>Eumycetozoa</taxon>
        <taxon>Dictyostelia</taxon>
        <taxon>Dictyosteliales</taxon>
        <taxon>Dictyosteliaceae</taxon>
        <taxon>Dictyostelium</taxon>
    </lineage>
</organism>
<name>A0AAN7TL89_9MYCE</name>
<reference evidence="4 5" key="1">
    <citation type="submission" date="2023-11" db="EMBL/GenBank/DDBJ databases">
        <title>Dfirmibasis_genome.</title>
        <authorList>
            <person name="Edelbroek B."/>
            <person name="Kjellin J."/>
            <person name="Jerlstrom-Hultqvist J."/>
            <person name="Soderbom F."/>
        </authorList>
    </citation>
    <scope>NUCLEOTIDE SEQUENCE [LARGE SCALE GENOMIC DNA]</scope>
    <source>
        <strain evidence="4 5">TNS-C-14</strain>
    </source>
</reference>
<dbReference type="PANTHER" id="PTHR48106:SF18">
    <property type="entry name" value="QUINONE OXIDOREDUCTASE PIG3"/>
    <property type="match status" value="1"/>
</dbReference>
<dbReference type="Proteomes" id="UP001344447">
    <property type="component" value="Unassembled WGS sequence"/>
</dbReference>
<evidence type="ECO:0000259" key="3">
    <source>
        <dbReference type="SMART" id="SM00829"/>
    </source>
</evidence>
<dbReference type="SUPFAM" id="SSF51735">
    <property type="entry name" value="NAD(P)-binding Rossmann-fold domains"/>
    <property type="match status" value="1"/>
</dbReference>
<feature type="domain" description="Enoyl reductase (ER)" evidence="3">
    <location>
        <begin position="12"/>
        <end position="330"/>
    </location>
</feature>
<gene>
    <name evidence="4" type="ORF">RB653_010234</name>
</gene>
<dbReference type="SMART" id="SM00829">
    <property type="entry name" value="PKS_ER"/>
    <property type="match status" value="1"/>
</dbReference>
<dbReference type="Gene3D" id="3.90.180.10">
    <property type="entry name" value="Medium-chain alcohol dehydrogenases, catalytic domain"/>
    <property type="match status" value="1"/>
</dbReference>
<evidence type="ECO:0000256" key="1">
    <source>
        <dbReference type="ARBA" id="ARBA00022857"/>
    </source>
</evidence>
<dbReference type="AlphaFoldDB" id="A0AAN7TL89"/>
<evidence type="ECO:0000313" key="4">
    <source>
        <dbReference type="EMBL" id="KAK5574979.1"/>
    </source>
</evidence>
<dbReference type="Gene3D" id="3.40.50.720">
    <property type="entry name" value="NAD(P)-binding Rossmann-like Domain"/>
    <property type="match status" value="1"/>
</dbReference>
<dbReference type="Pfam" id="PF00107">
    <property type="entry name" value="ADH_zinc_N"/>
    <property type="match status" value="1"/>
</dbReference>
<keyword evidence="5" id="KW-1185">Reference proteome</keyword>
<keyword evidence="2" id="KW-0560">Oxidoreductase</keyword>
<evidence type="ECO:0000256" key="2">
    <source>
        <dbReference type="ARBA" id="ARBA00023002"/>
    </source>
</evidence>
<dbReference type="GO" id="GO:0070402">
    <property type="term" value="F:NADPH binding"/>
    <property type="evidence" value="ECO:0007669"/>
    <property type="project" value="TreeGrafter"/>
</dbReference>
<dbReference type="Pfam" id="PF08240">
    <property type="entry name" value="ADH_N"/>
    <property type="match status" value="1"/>
</dbReference>
<dbReference type="InterPro" id="IPR020843">
    <property type="entry name" value="ER"/>
</dbReference>
<dbReference type="InterPro" id="IPR014189">
    <property type="entry name" value="Quinone_OxRdtase_PIG3"/>
</dbReference>